<keyword evidence="1" id="KW-0812">Transmembrane</keyword>
<keyword evidence="3" id="KW-1185">Reference proteome</keyword>
<dbReference type="EMBL" id="JARULN010000001">
    <property type="protein sequence ID" value="MDG5752973.1"/>
    <property type="molecule type" value="Genomic_DNA"/>
</dbReference>
<dbReference type="RefSeq" id="WP_124564588.1">
    <property type="nucleotide sequence ID" value="NZ_JARRRY010000001.1"/>
</dbReference>
<reference evidence="2 3" key="1">
    <citation type="submission" date="2023-04" db="EMBL/GenBank/DDBJ databases">
        <title>Ectobacillus antri isolated from activated sludge.</title>
        <authorList>
            <person name="Yan P."/>
            <person name="Liu X."/>
        </authorList>
    </citation>
    <scope>NUCLEOTIDE SEQUENCE [LARGE SCALE GENOMIC DNA]</scope>
    <source>
        <strain evidence="2 3">C18H</strain>
    </source>
</reference>
<name>A0ABT6H2F7_9BACI</name>
<evidence type="ECO:0000313" key="3">
    <source>
        <dbReference type="Proteomes" id="UP001218246"/>
    </source>
</evidence>
<organism evidence="2 3">
    <name type="scientific">Ectobacillus antri</name>
    <dbReference type="NCBI Taxonomy" id="2486280"/>
    <lineage>
        <taxon>Bacteria</taxon>
        <taxon>Bacillati</taxon>
        <taxon>Bacillota</taxon>
        <taxon>Bacilli</taxon>
        <taxon>Bacillales</taxon>
        <taxon>Bacillaceae</taxon>
        <taxon>Ectobacillus</taxon>
    </lineage>
</organism>
<feature type="transmembrane region" description="Helical" evidence="1">
    <location>
        <begin position="81"/>
        <end position="101"/>
    </location>
</feature>
<proteinExistence type="predicted"/>
<keyword evidence="1" id="KW-0472">Membrane</keyword>
<gene>
    <name evidence="2" type="ORF">P6P90_03030</name>
</gene>
<accession>A0ABT6H2F7</accession>
<protein>
    <submittedName>
        <fullName evidence="2">DUF393 domain-containing protein</fullName>
    </submittedName>
</protein>
<dbReference type="Proteomes" id="UP001218246">
    <property type="component" value="Unassembled WGS sequence"/>
</dbReference>
<evidence type="ECO:0000256" key="1">
    <source>
        <dbReference type="SAM" id="Phobius"/>
    </source>
</evidence>
<dbReference type="InterPro" id="IPR007263">
    <property type="entry name" value="DCC1-like"/>
</dbReference>
<comment type="caution">
    <text evidence="2">The sequence shown here is derived from an EMBL/GenBank/DDBJ whole genome shotgun (WGS) entry which is preliminary data.</text>
</comment>
<sequence length="128" mass="15102">MLTVFYDSWCPLCNGVTEQTRRLDRRQRVVFISFRDENVVKSYQLSEDMLRKMEQRLFVYDGEWQEGIYAVKRLAKEVPTYWLLIPFIQLAITFGFGQRVYDYIASRRSIVPTGHCQEGVCPIGKAKH</sequence>
<keyword evidence="1" id="KW-1133">Transmembrane helix</keyword>
<dbReference type="Pfam" id="PF04134">
    <property type="entry name" value="DCC1-like"/>
    <property type="match status" value="1"/>
</dbReference>
<evidence type="ECO:0000313" key="2">
    <source>
        <dbReference type="EMBL" id="MDG5752973.1"/>
    </source>
</evidence>